<dbReference type="Pfam" id="PF05699">
    <property type="entry name" value="Dimer_Tnp_hAT"/>
    <property type="match status" value="1"/>
</dbReference>
<dbReference type="HOGENOM" id="CLU_1960746_0_0_1"/>
<gene>
    <name evidence="2" type="ORF">GLOINDRAFT_4130</name>
</gene>
<dbReference type="EMBL" id="KI293167">
    <property type="protein sequence ID" value="ESA05328.1"/>
    <property type="molecule type" value="Genomic_DNA"/>
</dbReference>
<dbReference type="SUPFAM" id="SSF53098">
    <property type="entry name" value="Ribonuclease H-like"/>
    <property type="match status" value="1"/>
</dbReference>
<feature type="domain" description="HAT C-terminal dimerisation" evidence="1">
    <location>
        <begin position="55"/>
        <end position="106"/>
    </location>
</feature>
<dbReference type="GO" id="GO:0046983">
    <property type="term" value="F:protein dimerization activity"/>
    <property type="evidence" value="ECO:0007669"/>
    <property type="project" value="InterPro"/>
</dbReference>
<name>U9TG79_RHIID</name>
<proteinExistence type="predicted"/>
<evidence type="ECO:0000313" key="2">
    <source>
        <dbReference type="EMBL" id="ESA05328.1"/>
    </source>
</evidence>
<protein>
    <recommendedName>
        <fullName evidence="1">HAT C-terminal dimerisation domain-containing protein</fullName>
    </recommendedName>
</protein>
<accession>U9TG79</accession>
<organism evidence="2">
    <name type="scientific">Rhizophagus irregularis (strain DAOM 181602 / DAOM 197198 / MUCL 43194)</name>
    <name type="common">Arbuscular mycorrhizal fungus</name>
    <name type="synonym">Glomus intraradices</name>
    <dbReference type="NCBI Taxonomy" id="747089"/>
    <lineage>
        <taxon>Eukaryota</taxon>
        <taxon>Fungi</taxon>
        <taxon>Fungi incertae sedis</taxon>
        <taxon>Mucoromycota</taxon>
        <taxon>Glomeromycotina</taxon>
        <taxon>Glomeromycetes</taxon>
        <taxon>Glomerales</taxon>
        <taxon>Glomeraceae</taxon>
        <taxon>Rhizophagus</taxon>
    </lineage>
</organism>
<dbReference type="InterPro" id="IPR012337">
    <property type="entry name" value="RNaseH-like_sf"/>
</dbReference>
<dbReference type="InterPro" id="IPR008906">
    <property type="entry name" value="HATC_C_dom"/>
</dbReference>
<dbReference type="AlphaFoldDB" id="U9TG79"/>
<reference evidence="2" key="1">
    <citation type="submission" date="2013-07" db="EMBL/GenBank/DDBJ databases">
        <title>The genome of an arbuscular mycorrhizal fungus provides insights into the evolution of the oldest plant symbiosis.</title>
        <authorList>
            <consortium name="DOE Joint Genome Institute"/>
            <person name="Tisserant E."/>
            <person name="Malbreil M."/>
            <person name="Kuo A."/>
            <person name="Kohler A."/>
            <person name="Symeonidi A."/>
            <person name="Balestrini R."/>
            <person name="Charron P."/>
            <person name="Duensing N."/>
            <person name="Frei-dit-Frey N."/>
            <person name="Gianinazzi-Pearson V."/>
            <person name="Gilbert B."/>
            <person name="Handa Y."/>
            <person name="Hijri M."/>
            <person name="Kaul R."/>
            <person name="Kawaguchi M."/>
            <person name="Krajinski F."/>
            <person name="Lammers P."/>
            <person name="Lapierre D."/>
            <person name="Masclaux F.G."/>
            <person name="Murat C."/>
            <person name="Morin E."/>
            <person name="Ndikumana S."/>
            <person name="Pagni M."/>
            <person name="Petitpierre D."/>
            <person name="Requena N."/>
            <person name="Rosikiewicz P."/>
            <person name="Riley R."/>
            <person name="Saito K."/>
            <person name="San Clemente H."/>
            <person name="Shapiro H."/>
            <person name="van Tuinen D."/>
            <person name="Becard G."/>
            <person name="Bonfante P."/>
            <person name="Paszkowski U."/>
            <person name="Shachar-Hill Y."/>
            <person name="Young J.P."/>
            <person name="Sanders I.R."/>
            <person name="Henrissat B."/>
            <person name="Rensing S.A."/>
            <person name="Grigoriev I.V."/>
            <person name="Corradi N."/>
            <person name="Roux C."/>
            <person name="Martin F."/>
        </authorList>
    </citation>
    <scope>NUCLEOTIDE SEQUENCE</scope>
    <source>
        <strain evidence="2">DAOM 197198</strain>
    </source>
</reference>
<sequence length="128" mass="15345">MATYMLDPYFLEESKITNIKITEYKEFTEFTSKRFSQEESVIIFTELWQSWSNSNIQQLAIKILSISTSSATTKRNFSMFRFIHNKICNQLQNESVKKLVYIYKNLQLYKKGLKRKLIHNQRNDNNNK</sequence>
<evidence type="ECO:0000259" key="1">
    <source>
        <dbReference type="Pfam" id="PF05699"/>
    </source>
</evidence>
<dbReference type="VEuPathDB" id="FungiDB:RhiirFUN_002477"/>